<evidence type="ECO:0000313" key="2">
    <source>
        <dbReference type="EMBL" id="KYQ90507.1"/>
    </source>
</evidence>
<keyword evidence="3" id="KW-1185">Reference proteome</keyword>
<proteinExistence type="predicted"/>
<organism evidence="2 3">
    <name type="scientific">Tieghemostelium lacteum</name>
    <name type="common">Slime mold</name>
    <name type="synonym">Dictyostelium lacteum</name>
    <dbReference type="NCBI Taxonomy" id="361077"/>
    <lineage>
        <taxon>Eukaryota</taxon>
        <taxon>Amoebozoa</taxon>
        <taxon>Evosea</taxon>
        <taxon>Eumycetozoa</taxon>
        <taxon>Dictyostelia</taxon>
        <taxon>Dictyosteliales</taxon>
        <taxon>Raperosteliaceae</taxon>
        <taxon>Tieghemostelium</taxon>
    </lineage>
</organism>
<protein>
    <submittedName>
        <fullName evidence="2">Uncharacterized protein</fullName>
    </submittedName>
</protein>
<keyword evidence="1" id="KW-0812">Transmembrane</keyword>
<keyword evidence="1" id="KW-1133">Transmembrane helix</keyword>
<dbReference type="InParanoid" id="A0A151Z9A0"/>
<keyword evidence="1" id="KW-0472">Membrane</keyword>
<dbReference type="SUPFAM" id="SSF50911">
    <property type="entry name" value="Mannose 6-phosphate receptor domain"/>
    <property type="match status" value="1"/>
</dbReference>
<dbReference type="Proteomes" id="UP000076078">
    <property type="component" value="Unassembled WGS sequence"/>
</dbReference>
<accession>A0A151Z9A0</accession>
<dbReference type="EMBL" id="LODT01000037">
    <property type="protein sequence ID" value="KYQ90507.1"/>
    <property type="molecule type" value="Genomic_DNA"/>
</dbReference>
<name>A0A151Z9A0_TIELA</name>
<comment type="caution">
    <text evidence="2">The sequence shown here is derived from an EMBL/GenBank/DDBJ whole genome shotgun (WGS) entry which is preliminary data.</text>
</comment>
<evidence type="ECO:0000256" key="1">
    <source>
        <dbReference type="SAM" id="Phobius"/>
    </source>
</evidence>
<reference evidence="2 3" key="1">
    <citation type="submission" date="2015-12" db="EMBL/GenBank/DDBJ databases">
        <title>Dictyostelia acquired genes for synthesis and detection of signals that induce cell-type specialization by lateral gene transfer from prokaryotes.</title>
        <authorList>
            <person name="Gloeckner G."/>
            <person name="Schaap P."/>
        </authorList>
    </citation>
    <scope>NUCLEOTIDE SEQUENCE [LARGE SCALE GENOMIC DNA]</scope>
    <source>
        <strain evidence="2 3">TK</strain>
    </source>
</reference>
<evidence type="ECO:0000313" key="3">
    <source>
        <dbReference type="Proteomes" id="UP000076078"/>
    </source>
</evidence>
<sequence length="454" mass="49784">MQYQLRGFFKKNYIIWTQKNLRRLYLNVMRNNTSNSLVVIIYCLLAILLDFGESTCGIKNSWGEYIDLTPLKLPQTKGKNGYYTGIAYTFQPFSSFSIFFNICGNHTKCLDLGASIAYQACIFDNVIQEPINGGHLPWNLTLINSGVLYSFSPVSQDQWFKISKIYLYCDTDAKNLDIYDCKTYNDPKIFECHAKSIYACPASLWRTSGSSSTYNPSSTSSSGYSTTYSTTYNPSSSIYSTTQSGSGSYSGNENMSGTGDISGTGSYSGISGFSGSFNDCLHNCSGNGVCLPKGCACFTPWYGDDCSVLGNSSKPVQPVDPSKLCHSIEGVGLKVLLNGDNITCESYGKASCIDGYGTSCFTDQDYGINCTSSSLQMTCSSSYVVCRTGNTICKLEDGQLSYSTFNNSKTQSSSDYNYNDSGSNKTPNTSPTISIHLPYFSILLAIILTIYFYK</sequence>
<dbReference type="AlphaFoldDB" id="A0A151Z9A0"/>
<gene>
    <name evidence="2" type="ORF">DLAC_09134</name>
</gene>
<dbReference type="InterPro" id="IPR009011">
    <property type="entry name" value="Man6P_isomerase_rcpt-bd_dom_sf"/>
</dbReference>
<feature type="transmembrane region" description="Helical" evidence="1">
    <location>
        <begin position="433"/>
        <end position="453"/>
    </location>
</feature>